<proteinExistence type="predicted"/>
<name>A0ACB9ZWH5_CATRO</name>
<keyword evidence="2" id="KW-1185">Reference proteome</keyword>
<protein>
    <submittedName>
        <fullName evidence="1">Uncharacterized protein</fullName>
    </submittedName>
</protein>
<evidence type="ECO:0000313" key="1">
    <source>
        <dbReference type="EMBL" id="KAI5651161.1"/>
    </source>
</evidence>
<evidence type="ECO:0000313" key="2">
    <source>
        <dbReference type="Proteomes" id="UP001060085"/>
    </source>
</evidence>
<reference evidence="2" key="1">
    <citation type="journal article" date="2023" name="Nat. Plants">
        <title>Single-cell RNA sequencing provides a high-resolution roadmap for understanding the multicellular compartmentation of specialized metabolism.</title>
        <authorList>
            <person name="Sun S."/>
            <person name="Shen X."/>
            <person name="Li Y."/>
            <person name="Li Y."/>
            <person name="Wang S."/>
            <person name="Li R."/>
            <person name="Zhang H."/>
            <person name="Shen G."/>
            <person name="Guo B."/>
            <person name="Wei J."/>
            <person name="Xu J."/>
            <person name="St-Pierre B."/>
            <person name="Chen S."/>
            <person name="Sun C."/>
        </authorList>
    </citation>
    <scope>NUCLEOTIDE SEQUENCE [LARGE SCALE GENOMIC DNA]</scope>
</reference>
<accession>A0ACB9ZWH5</accession>
<comment type="caution">
    <text evidence="1">The sequence shown here is derived from an EMBL/GenBank/DDBJ whole genome shotgun (WGS) entry which is preliminary data.</text>
</comment>
<sequence length="391" mass="43485">MARSWLIDSRGLAKKVKNASLPSASQIKDCGANRECPHCHFLIDNRDISHEWPGLPAGVKFDPSDIELLEHLAAKSGLGNSKPHTFIDEFIPTLEGNEGICCTHPENLPGAKKDGSSFHFFYRTMNAYATGKRKRRKVQVRDSLSNDKVRWHKTGKTKPVMESGIQKGYKKIMVLYSTSNKGSKPDKSNWVMHQYHLGSNEDEKDGEYVVAKIFCQQPKQIDDDASVKVEESSDIGSFRTSPRTPKTVTPNPPRAGETPSFDDAIDNVNESSIQEVDFEKQATDPQLKDEEIDYTSWFAGESQDVDLKSVDELLLCNENIDSSTLSCDFGSKTGPSNTLSRDANDLQQGVGNSSSGIAELENLELDTPPDFQLSDLQFGSQDSIFSWLDRL</sequence>
<gene>
    <name evidence="1" type="ORF">M9H77_37166</name>
</gene>
<dbReference type="EMBL" id="CM044708">
    <property type="protein sequence ID" value="KAI5651161.1"/>
    <property type="molecule type" value="Genomic_DNA"/>
</dbReference>
<organism evidence="1 2">
    <name type="scientific">Catharanthus roseus</name>
    <name type="common">Madagascar periwinkle</name>
    <name type="synonym">Vinca rosea</name>
    <dbReference type="NCBI Taxonomy" id="4058"/>
    <lineage>
        <taxon>Eukaryota</taxon>
        <taxon>Viridiplantae</taxon>
        <taxon>Streptophyta</taxon>
        <taxon>Embryophyta</taxon>
        <taxon>Tracheophyta</taxon>
        <taxon>Spermatophyta</taxon>
        <taxon>Magnoliopsida</taxon>
        <taxon>eudicotyledons</taxon>
        <taxon>Gunneridae</taxon>
        <taxon>Pentapetalae</taxon>
        <taxon>asterids</taxon>
        <taxon>lamiids</taxon>
        <taxon>Gentianales</taxon>
        <taxon>Apocynaceae</taxon>
        <taxon>Rauvolfioideae</taxon>
        <taxon>Vinceae</taxon>
        <taxon>Catharanthinae</taxon>
        <taxon>Catharanthus</taxon>
    </lineage>
</organism>
<dbReference type="Proteomes" id="UP001060085">
    <property type="component" value="Linkage Group LG08"/>
</dbReference>